<evidence type="ECO:0000313" key="1">
    <source>
        <dbReference type="Proteomes" id="UP000035642"/>
    </source>
</evidence>
<evidence type="ECO:0000313" key="2">
    <source>
        <dbReference type="WBParaSite" id="ACAC_0000498501-mRNA-1"/>
    </source>
</evidence>
<reference evidence="2" key="2">
    <citation type="submission" date="2017-02" db="UniProtKB">
        <authorList>
            <consortium name="WormBaseParasite"/>
        </authorList>
    </citation>
    <scope>IDENTIFICATION</scope>
</reference>
<dbReference type="WBParaSite" id="ACAC_0000498501-mRNA-1">
    <property type="protein sequence ID" value="ACAC_0000498501-mRNA-1"/>
    <property type="gene ID" value="ACAC_0000498501"/>
</dbReference>
<sequence length="200" mass="22975">MLTDECSSLRPKLAVDCKNAMEALVVIRSKVSSSLFSLAGCTRQIAVDQSFCCIFQYGIVAEYRSQAEVAAAHNETASHCPVPHDPRREQHNSNDSNIKKYVMVAPIDAQTLCCRHIVIQDQPPDRVPQMSHLNDFQDVDFRLMDSLTIAPCGSIERYWSFSLKGNYNVLDENDVRRRRGRLHFLRDRICFSSYQQFFFF</sequence>
<reference evidence="1" key="1">
    <citation type="submission" date="2012-09" db="EMBL/GenBank/DDBJ databases">
        <authorList>
            <person name="Martin A.A."/>
        </authorList>
    </citation>
    <scope>NUCLEOTIDE SEQUENCE</scope>
</reference>
<dbReference type="AlphaFoldDB" id="A0A0K0D4J0"/>
<dbReference type="Proteomes" id="UP000035642">
    <property type="component" value="Unassembled WGS sequence"/>
</dbReference>
<organism evidence="1 2">
    <name type="scientific">Angiostrongylus cantonensis</name>
    <name type="common">Rat lungworm</name>
    <dbReference type="NCBI Taxonomy" id="6313"/>
    <lineage>
        <taxon>Eukaryota</taxon>
        <taxon>Metazoa</taxon>
        <taxon>Ecdysozoa</taxon>
        <taxon>Nematoda</taxon>
        <taxon>Chromadorea</taxon>
        <taxon>Rhabditida</taxon>
        <taxon>Rhabditina</taxon>
        <taxon>Rhabditomorpha</taxon>
        <taxon>Strongyloidea</taxon>
        <taxon>Metastrongylidae</taxon>
        <taxon>Angiostrongylus</taxon>
    </lineage>
</organism>
<proteinExistence type="predicted"/>
<accession>A0A0K0D4J0</accession>
<protein>
    <submittedName>
        <fullName evidence="2">Uncharacterized protein</fullName>
    </submittedName>
</protein>
<keyword evidence="1" id="KW-1185">Reference proteome</keyword>
<name>A0A0K0D4J0_ANGCA</name>